<dbReference type="GO" id="GO:0009330">
    <property type="term" value="C:DNA topoisomerase type II (double strand cut, ATP-hydrolyzing) complex"/>
    <property type="evidence" value="ECO:0007669"/>
    <property type="project" value="TreeGrafter"/>
</dbReference>
<dbReference type="GO" id="GO:0005694">
    <property type="term" value="C:chromosome"/>
    <property type="evidence" value="ECO:0007669"/>
    <property type="project" value="InterPro"/>
</dbReference>
<evidence type="ECO:0000256" key="4">
    <source>
        <dbReference type="ARBA" id="ARBA00022840"/>
    </source>
</evidence>
<dbReference type="InterPro" id="IPR005743">
    <property type="entry name" value="GyrA"/>
</dbReference>
<evidence type="ECO:0000256" key="7">
    <source>
        <dbReference type="ARBA" id="ARBA00023235"/>
    </source>
</evidence>
<evidence type="ECO:0000256" key="3">
    <source>
        <dbReference type="ARBA" id="ARBA00022741"/>
    </source>
</evidence>
<dbReference type="InterPro" id="IPR006691">
    <property type="entry name" value="GyrA/parC_rep"/>
</dbReference>
<proteinExistence type="inferred from homology"/>
<dbReference type="EMBL" id="AAMO01000004">
    <property type="protein sequence ID" value="EAQ03539.1"/>
    <property type="molecule type" value="Genomic_DNA"/>
</dbReference>
<dbReference type="SMART" id="SM00434">
    <property type="entry name" value="TOP4c"/>
    <property type="match status" value="1"/>
</dbReference>
<dbReference type="Pfam" id="PF00521">
    <property type="entry name" value="DNA_topoisoIV"/>
    <property type="match status" value="1"/>
</dbReference>
<dbReference type="EC" id="5.6.2.2" evidence="8"/>
<gene>
    <name evidence="8" type="primary">gyrA</name>
    <name evidence="11" type="ORF">OB2597_02927</name>
</gene>
<feature type="short sequence motif" description="GyrA-box" evidence="8">
    <location>
        <begin position="541"/>
        <end position="547"/>
    </location>
</feature>
<sequence>MSITDEMRNSYLDYAMSVIVARAIPDLRDGLKPVHRRILFAMHEVGNTHDKPYRKSARPVGDVMGKYHPHGDSAIYDALARMAQDFSMSLPLLDGQGNFGSMDGDKPAAMRYTEVRMDKPAQYMLADIDKDTVDFQDNYDGKDREPSVLPVRFPNMLVNGAGGIAVGMATNIPPHNLGEVVDATLALIDNPDLSVEELIDYVPGPDFPTGGVLLGRSGARKAYTEGRGSCIIRAKTHVEELRRDRYAIVIDEIPYQVNKSAMIEKIAEQVREKKIEGISHVQDESDRHGVRVVVELKRDATPDVVLNQLFRFTPMQTYFGCNMLALNGGRPETLTLYGFLSNFISFREEVVARRTAYLLRKARERSHILCGLAVAVSNVDEVVATIRASADAAEARQKLMARRWPAEEIAPYIRLIDDPTHRMNDDGTYNLSETQARAILELRLQRLTQLGVKEVTDELEELAGKIKEYLEILGSRERIMQIISDELREVKELFAVPRRTEIVDWSGDMEDEDLIERAEMVVTITQSGYIKRTPLEDYRAQKRGGKGLSGMATKDDDVVTSLFVANTHTQLLFFTTDGMVYKLKTWRLPLGGRTSKGKAIVNILPIPTGVSIAAIMPVDRDEKDWGDLQIVFATSAGTVRRNALSDFTNVKSNGKIAMKFEGENEGMRLINARICGAEDDVMLFTQSGRAIRFRADDVRVFNSRSSVGVRGVRLNEKDEVASMFVLPTFPAESDERASYLKMRRAMAGDVEQTTDEEEGNADMPLPQDRYAEMSAAETLILTITAGGAGHISSSHDYPLRGRGGMGVTAWEKTMRTGEIIAAFPVEMDDQVMLATSKGQSIRVPVDGISFRSRSAGGVRVFNTGKGETVVSVARIAEQGDEDDAETDDA</sequence>
<reference evidence="11 12" key="1">
    <citation type="journal article" date="2010" name="J. Bacteriol.">
        <title>Genome sequences of Oceanicola granulosus HTCC2516(T) and Oceanicola batsensis HTCC2597(TDelta).</title>
        <authorList>
            <person name="Thrash J.C."/>
            <person name="Cho J.C."/>
            <person name="Vergin K.L."/>
            <person name="Giovannoni S.J."/>
        </authorList>
    </citation>
    <scope>NUCLEOTIDE SEQUENCE [LARGE SCALE GENOMIC DNA]</scope>
    <source>
        <strain evidence="12">ATCC BAA-863 / DSM 15984 / KCTC 12145 / HTCC2597</strain>
    </source>
</reference>
<evidence type="ECO:0000259" key="10">
    <source>
        <dbReference type="PROSITE" id="PS52040"/>
    </source>
</evidence>
<dbReference type="PANTHER" id="PTHR43493">
    <property type="entry name" value="DNA GYRASE/TOPOISOMERASE SUBUNIT A"/>
    <property type="match status" value="1"/>
</dbReference>
<dbReference type="NCBIfam" id="NF004044">
    <property type="entry name" value="PRK05561.1"/>
    <property type="match status" value="1"/>
</dbReference>
<dbReference type="HAMAP" id="MF_01897">
    <property type="entry name" value="GyrA"/>
    <property type="match status" value="1"/>
</dbReference>
<feature type="domain" description="Topo IIA-type catalytic" evidence="10">
    <location>
        <begin position="24"/>
        <end position="514"/>
    </location>
</feature>
<dbReference type="InterPro" id="IPR035516">
    <property type="entry name" value="Gyrase/topoIV_suA_C"/>
</dbReference>
<comment type="catalytic activity">
    <reaction evidence="1 8 9">
        <text>ATP-dependent breakage, passage and rejoining of double-stranded DNA.</text>
        <dbReference type="EC" id="5.6.2.2"/>
    </reaction>
</comment>
<evidence type="ECO:0000256" key="5">
    <source>
        <dbReference type="ARBA" id="ARBA00023029"/>
    </source>
</evidence>
<name>A3TXH9_PSEBH</name>
<comment type="subunit">
    <text evidence="8">Heterotetramer, composed of two GyrA and two GyrB chains. In the heterotetramer, GyrA contains the active site tyrosine that forms a transient covalent intermediate with DNA, while GyrB binds cofactors and catalyzes ATP hydrolysis.</text>
</comment>
<dbReference type="Proteomes" id="UP000004318">
    <property type="component" value="Unassembled WGS sequence"/>
</dbReference>
<dbReference type="InterPro" id="IPR013758">
    <property type="entry name" value="Topo_IIA_A/C_ab"/>
</dbReference>
<dbReference type="GO" id="GO:0034335">
    <property type="term" value="F:DNA negative supercoiling activity"/>
    <property type="evidence" value="ECO:0007669"/>
    <property type="project" value="UniProtKB-ARBA"/>
</dbReference>
<keyword evidence="4 8" id="KW-0067">ATP-binding</keyword>
<evidence type="ECO:0000313" key="11">
    <source>
        <dbReference type="EMBL" id="EAQ03539.1"/>
    </source>
</evidence>
<dbReference type="SUPFAM" id="SSF56719">
    <property type="entry name" value="Type II DNA topoisomerase"/>
    <property type="match status" value="1"/>
</dbReference>
<dbReference type="GO" id="GO:0006265">
    <property type="term" value="P:DNA topological change"/>
    <property type="evidence" value="ECO:0007669"/>
    <property type="project" value="UniProtKB-UniRule"/>
</dbReference>
<dbReference type="FunFam" id="3.90.199.10:FF:000001">
    <property type="entry name" value="DNA gyrase subunit A"/>
    <property type="match status" value="1"/>
</dbReference>
<dbReference type="GO" id="GO:0006261">
    <property type="term" value="P:DNA-templated DNA replication"/>
    <property type="evidence" value="ECO:0007669"/>
    <property type="project" value="UniProtKB-UniRule"/>
</dbReference>
<dbReference type="SUPFAM" id="SSF101904">
    <property type="entry name" value="GyrA/ParC C-terminal domain-like"/>
    <property type="match status" value="1"/>
</dbReference>
<dbReference type="GO" id="GO:0005524">
    <property type="term" value="F:ATP binding"/>
    <property type="evidence" value="ECO:0007669"/>
    <property type="project" value="UniProtKB-UniRule"/>
</dbReference>
<evidence type="ECO:0000256" key="8">
    <source>
        <dbReference type="HAMAP-Rule" id="MF_01897"/>
    </source>
</evidence>
<keyword evidence="12" id="KW-1185">Reference proteome</keyword>
<dbReference type="InterPro" id="IPR013757">
    <property type="entry name" value="Topo_IIA_A_a_sf"/>
</dbReference>
<evidence type="ECO:0000256" key="1">
    <source>
        <dbReference type="ARBA" id="ARBA00000185"/>
    </source>
</evidence>
<dbReference type="InterPro" id="IPR050220">
    <property type="entry name" value="Type_II_DNA_Topoisomerases"/>
</dbReference>
<keyword evidence="7 8" id="KW-0413">Isomerase</keyword>
<dbReference type="GO" id="GO:0005737">
    <property type="term" value="C:cytoplasm"/>
    <property type="evidence" value="ECO:0007669"/>
    <property type="project" value="UniProtKB-SubCell"/>
</dbReference>
<dbReference type="Pfam" id="PF03989">
    <property type="entry name" value="DNA_gyraseA_C"/>
    <property type="match status" value="6"/>
</dbReference>
<dbReference type="NCBIfam" id="TIGR01063">
    <property type="entry name" value="gyrA"/>
    <property type="match status" value="1"/>
</dbReference>
<keyword evidence="6 8" id="KW-0238">DNA-binding</keyword>
<dbReference type="Gene3D" id="2.120.10.90">
    <property type="entry name" value="DNA gyrase/topoisomerase IV, subunit A, C-terminal"/>
    <property type="match status" value="1"/>
</dbReference>
<dbReference type="HOGENOM" id="CLU_002977_6_1_5"/>
<dbReference type="NCBIfam" id="NF004043">
    <property type="entry name" value="PRK05560.1"/>
    <property type="match status" value="1"/>
</dbReference>
<dbReference type="Gene3D" id="3.90.199.10">
    <property type="entry name" value="Topoisomerase II, domain 5"/>
    <property type="match status" value="1"/>
</dbReference>
<dbReference type="GO" id="GO:0003677">
    <property type="term" value="F:DNA binding"/>
    <property type="evidence" value="ECO:0007669"/>
    <property type="project" value="UniProtKB-UniRule"/>
</dbReference>
<evidence type="ECO:0000256" key="2">
    <source>
        <dbReference type="ARBA" id="ARBA00008263"/>
    </source>
</evidence>
<dbReference type="CDD" id="cd00187">
    <property type="entry name" value="TOP4c"/>
    <property type="match status" value="1"/>
</dbReference>
<dbReference type="STRING" id="252305.OB2597_02927"/>
<comment type="subcellular location">
    <subcellularLocation>
        <location evidence="8">Cytoplasm</location>
    </subcellularLocation>
</comment>
<keyword evidence="5 8" id="KW-0799">Topoisomerase</keyword>
<dbReference type="AlphaFoldDB" id="A3TXH9"/>
<feature type="active site" description="O-(5'-phospho-DNA)-tyrosine intermediate" evidence="8 9">
    <location>
        <position position="112"/>
    </location>
</feature>
<organism evidence="11 12">
    <name type="scientific">Pseudooceanicola batsensis (strain ATCC BAA-863 / DSM 15984 / KCTC 12145 / HTCC2597)</name>
    <name type="common">Oceanicola batsensis</name>
    <dbReference type="NCBI Taxonomy" id="252305"/>
    <lineage>
        <taxon>Bacteria</taxon>
        <taxon>Pseudomonadati</taxon>
        <taxon>Pseudomonadota</taxon>
        <taxon>Alphaproteobacteria</taxon>
        <taxon>Rhodobacterales</taxon>
        <taxon>Paracoccaceae</taxon>
        <taxon>Pseudooceanicola</taxon>
    </lineage>
</organism>
<evidence type="ECO:0000256" key="9">
    <source>
        <dbReference type="PROSITE-ProRule" id="PRU01384"/>
    </source>
</evidence>
<keyword evidence="8" id="KW-0963">Cytoplasm</keyword>
<dbReference type="FunFam" id="3.30.1360.40:FF:000002">
    <property type="entry name" value="DNA gyrase subunit A"/>
    <property type="match status" value="1"/>
</dbReference>
<evidence type="ECO:0000313" key="12">
    <source>
        <dbReference type="Proteomes" id="UP000004318"/>
    </source>
</evidence>
<comment type="caution">
    <text evidence="11">The sequence shown here is derived from an EMBL/GenBank/DDBJ whole genome shotgun (WGS) entry which is preliminary data.</text>
</comment>
<dbReference type="FunFam" id="1.10.268.10:FF:000001">
    <property type="entry name" value="DNA gyrase subunit A"/>
    <property type="match status" value="1"/>
</dbReference>
<comment type="function">
    <text evidence="8">A type II topoisomerase that negatively supercoils closed circular double-stranded (ds) DNA in an ATP-dependent manner to modulate DNA topology and maintain chromosomes in an underwound state. Negative supercoiling favors strand separation, and DNA replication, transcription, recombination and repair, all of which involve strand separation. Also able to catalyze the interconversion of other topological isomers of dsDNA rings, including catenanes and knotted rings. Type II topoisomerases break and join 2 DNA strands simultaneously in an ATP-dependent manner.</text>
</comment>
<comment type="similarity">
    <text evidence="2 8">Belongs to the type II topoisomerase GyrA/ParC subunit family.</text>
</comment>
<accession>A3TXH9</accession>
<evidence type="ECO:0000256" key="6">
    <source>
        <dbReference type="ARBA" id="ARBA00023125"/>
    </source>
</evidence>
<dbReference type="eggNOG" id="COG0188">
    <property type="taxonomic scope" value="Bacteria"/>
</dbReference>
<dbReference type="InterPro" id="IPR013760">
    <property type="entry name" value="Topo_IIA-like_dom_sf"/>
</dbReference>
<comment type="miscellaneous">
    <text evidence="8">Few gyrases are as efficient as E.coli at forming negative supercoils. Not all organisms have 2 type II topoisomerases; in organisms with a single type II topoisomerase this enzyme also has to decatenate newly replicated chromosomes.</text>
</comment>
<dbReference type="PANTHER" id="PTHR43493:SF5">
    <property type="entry name" value="DNA GYRASE SUBUNIT A, CHLOROPLASTIC_MITOCHONDRIAL"/>
    <property type="match status" value="1"/>
</dbReference>
<dbReference type="Gene3D" id="1.10.268.10">
    <property type="entry name" value="Topoisomerase, domain 3"/>
    <property type="match status" value="1"/>
</dbReference>
<dbReference type="Gene3D" id="3.30.1360.40">
    <property type="match status" value="1"/>
</dbReference>
<dbReference type="InterPro" id="IPR002205">
    <property type="entry name" value="Topo_IIA_dom_A"/>
</dbReference>
<protein>
    <recommendedName>
        <fullName evidence="8">DNA gyrase subunit A</fullName>
        <ecNumber evidence="8">5.6.2.2</ecNumber>
    </recommendedName>
</protein>
<keyword evidence="3 8" id="KW-0547">Nucleotide-binding</keyword>
<dbReference type="PROSITE" id="PS52040">
    <property type="entry name" value="TOPO_IIA"/>
    <property type="match status" value="1"/>
</dbReference>